<keyword evidence="6" id="KW-1185">Reference proteome</keyword>
<evidence type="ECO:0000256" key="3">
    <source>
        <dbReference type="ARBA" id="ARBA00023172"/>
    </source>
</evidence>
<evidence type="ECO:0000313" key="5">
    <source>
        <dbReference type="EMBL" id="MFC4463780.1"/>
    </source>
</evidence>
<dbReference type="PANTHER" id="PTHR30349">
    <property type="entry name" value="PHAGE INTEGRASE-RELATED"/>
    <property type="match status" value="1"/>
</dbReference>
<sequence>MSPRYTAERAVSPRDESVSWVVISSEYELHVEACAYLVSLRRADRSINTERTYAPRVALYLSYCTDHGLDWKEPGLPGLARFLHWLIDEPLPSRARKKRVEERFRKKKTANQIMTTVCQFLQFCSQQGWVSAETVAQLSEQKYLSYLPQGYDPGEEGQFRTVRTKAIKFEVAVEGYEWLNPEQFTTLIGLTRHARDRFLVALLASTGVRIGEALGLRREDMHFLSNSAGLGCQVAGPHLHVRRRRNSNGALAKARMPRWIPVTTELVTLYADYVFERDQVEEAADVDMVFVNLFKSPLGRAMTYHNAKDLFDRLAAKAGFPARPHMLRHTAATTWIRNKTPRDVVKNLMGHVSESSMEPYVHATDEDKREAVERVVAIQKGQGLA</sequence>
<dbReference type="SUPFAM" id="SSF56349">
    <property type="entry name" value="DNA breaking-rejoining enzymes"/>
    <property type="match status" value="1"/>
</dbReference>
<organism evidence="5 6">
    <name type="scientific">Streptomyces xiangluensis</name>
    <dbReference type="NCBI Taxonomy" id="2665720"/>
    <lineage>
        <taxon>Bacteria</taxon>
        <taxon>Bacillati</taxon>
        <taxon>Actinomycetota</taxon>
        <taxon>Actinomycetes</taxon>
        <taxon>Kitasatosporales</taxon>
        <taxon>Streptomycetaceae</taxon>
        <taxon>Streptomyces</taxon>
    </lineage>
</organism>
<protein>
    <submittedName>
        <fullName evidence="5">Tyrosine-type recombinase/integrase</fullName>
    </submittedName>
</protein>
<evidence type="ECO:0000259" key="4">
    <source>
        <dbReference type="PROSITE" id="PS51898"/>
    </source>
</evidence>
<dbReference type="PANTHER" id="PTHR30349:SF64">
    <property type="entry name" value="PROPHAGE INTEGRASE INTD-RELATED"/>
    <property type="match status" value="1"/>
</dbReference>
<dbReference type="RefSeq" id="WP_386337356.1">
    <property type="nucleotide sequence ID" value="NZ_JBHSFG010000009.1"/>
</dbReference>
<dbReference type="Proteomes" id="UP001596012">
    <property type="component" value="Unassembled WGS sequence"/>
</dbReference>
<dbReference type="InterPro" id="IPR002104">
    <property type="entry name" value="Integrase_catalytic"/>
</dbReference>
<gene>
    <name evidence="5" type="ORF">ACFPH6_04150</name>
</gene>
<dbReference type="Gene3D" id="1.10.150.130">
    <property type="match status" value="1"/>
</dbReference>
<proteinExistence type="inferred from homology"/>
<name>A0ABV8YI09_9ACTN</name>
<evidence type="ECO:0000313" key="6">
    <source>
        <dbReference type="Proteomes" id="UP001596012"/>
    </source>
</evidence>
<dbReference type="Gene3D" id="1.10.443.10">
    <property type="entry name" value="Intergrase catalytic core"/>
    <property type="match status" value="1"/>
</dbReference>
<dbReference type="EMBL" id="JBHSFG010000009">
    <property type="protein sequence ID" value="MFC4463780.1"/>
    <property type="molecule type" value="Genomic_DNA"/>
</dbReference>
<dbReference type="InterPro" id="IPR050090">
    <property type="entry name" value="Tyrosine_recombinase_XerCD"/>
</dbReference>
<feature type="domain" description="Tyr recombinase" evidence="4">
    <location>
        <begin position="174"/>
        <end position="373"/>
    </location>
</feature>
<accession>A0ABV8YI09</accession>
<dbReference type="PROSITE" id="PS51898">
    <property type="entry name" value="TYR_RECOMBINASE"/>
    <property type="match status" value="1"/>
</dbReference>
<keyword evidence="2" id="KW-0238">DNA-binding</keyword>
<evidence type="ECO:0000256" key="2">
    <source>
        <dbReference type="ARBA" id="ARBA00023125"/>
    </source>
</evidence>
<reference evidence="6" key="1">
    <citation type="journal article" date="2019" name="Int. J. Syst. Evol. Microbiol.">
        <title>The Global Catalogue of Microorganisms (GCM) 10K type strain sequencing project: providing services to taxonomists for standard genome sequencing and annotation.</title>
        <authorList>
            <consortium name="The Broad Institute Genomics Platform"/>
            <consortium name="The Broad Institute Genome Sequencing Center for Infectious Disease"/>
            <person name="Wu L."/>
            <person name="Ma J."/>
        </authorList>
    </citation>
    <scope>NUCLEOTIDE SEQUENCE [LARGE SCALE GENOMIC DNA]</scope>
    <source>
        <strain evidence="6">DT43</strain>
    </source>
</reference>
<dbReference type="InterPro" id="IPR013762">
    <property type="entry name" value="Integrase-like_cat_sf"/>
</dbReference>
<comment type="caution">
    <text evidence="5">The sequence shown here is derived from an EMBL/GenBank/DDBJ whole genome shotgun (WGS) entry which is preliminary data.</text>
</comment>
<comment type="similarity">
    <text evidence="1">Belongs to the 'phage' integrase family.</text>
</comment>
<dbReference type="InterPro" id="IPR011010">
    <property type="entry name" value="DNA_brk_join_enz"/>
</dbReference>
<dbReference type="InterPro" id="IPR010998">
    <property type="entry name" value="Integrase_recombinase_N"/>
</dbReference>
<evidence type="ECO:0000256" key="1">
    <source>
        <dbReference type="ARBA" id="ARBA00008857"/>
    </source>
</evidence>
<dbReference type="Pfam" id="PF00589">
    <property type="entry name" value="Phage_integrase"/>
    <property type="match status" value="1"/>
</dbReference>
<keyword evidence="3" id="KW-0233">DNA recombination</keyword>